<protein>
    <recommendedName>
        <fullName evidence="1">Nucleoside phosphorylase domain-containing protein</fullName>
    </recommendedName>
</protein>
<evidence type="ECO:0000313" key="2">
    <source>
        <dbReference type="EMBL" id="QCI79386.1"/>
    </source>
</evidence>
<proteinExistence type="predicted"/>
<dbReference type="GO" id="GO:0008782">
    <property type="term" value="F:adenosylhomocysteine nucleosidase activity"/>
    <property type="evidence" value="ECO:0007669"/>
    <property type="project" value="TreeGrafter"/>
</dbReference>
<dbReference type="PANTHER" id="PTHR46832">
    <property type="entry name" value="5'-METHYLTHIOADENOSINE/S-ADENOSYLHOMOCYSTEINE NUCLEOSIDASE"/>
    <property type="match status" value="1"/>
</dbReference>
<dbReference type="GO" id="GO:0019284">
    <property type="term" value="P:L-methionine salvage from S-adenosylmethionine"/>
    <property type="evidence" value="ECO:0007669"/>
    <property type="project" value="TreeGrafter"/>
</dbReference>
<feature type="domain" description="Nucleoside phosphorylase" evidence="1">
    <location>
        <begin position="110"/>
        <end position="155"/>
    </location>
</feature>
<dbReference type="PANTHER" id="PTHR46832:SF1">
    <property type="entry name" value="5'-METHYLTHIOADENOSINE_S-ADENOSYLHOMOCYSTEINE NUCLEOSIDASE"/>
    <property type="match status" value="1"/>
</dbReference>
<dbReference type="GO" id="GO:0008930">
    <property type="term" value="F:methylthioadenosine nucleosidase activity"/>
    <property type="evidence" value="ECO:0007669"/>
    <property type="project" value="TreeGrafter"/>
</dbReference>
<name>A0A4D7CBD1_9SPHN</name>
<dbReference type="InterPro" id="IPR035994">
    <property type="entry name" value="Nucleoside_phosphorylase_sf"/>
</dbReference>
<evidence type="ECO:0000259" key="1">
    <source>
        <dbReference type="Pfam" id="PF01048"/>
    </source>
</evidence>
<sequence length="217" mass="22075">MIGVIVGLKSEAAALGDLGSHVAVRVAAASPARAEALARDLVGLGARLLVSSGLAGALDPDLKPGDLVSAQALATADGATYRTETAGLADVPGLRLFPRSYGSDVAVASVAAKRMLAEQFCAFVDMESHGVARAAMALGVPWMVLRAVADDAGTALPDWAIASVTPDGGIDTQVAARALLRNPLALPAALRLARANSSALRTLRQRIAPVLLKRALG</sequence>
<dbReference type="RefSeq" id="WP_222874222.1">
    <property type="nucleotide sequence ID" value="NZ_CP039704.1"/>
</dbReference>
<dbReference type="InterPro" id="IPR000845">
    <property type="entry name" value="Nucleoside_phosphorylase_d"/>
</dbReference>
<keyword evidence="3" id="KW-1185">Reference proteome</keyword>
<dbReference type="GO" id="GO:0009116">
    <property type="term" value="P:nucleoside metabolic process"/>
    <property type="evidence" value="ECO:0007669"/>
    <property type="project" value="InterPro"/>
</dbReference>
<dbReference type="AlphaFoldDB" id="A0A4D7CBD1"/>
<feature type="domain" description="Nucleoside phosphorylase" evidence="1">
    <location>
        <begin position="32"/>
        <end position="83"/>
    </location>
</feature>
<dbReference type="GO" id="GO:0005829">
    <property type="term" value="C:cytosol"/>
    <property type="evidence" value="ECO:0007669"/>
    <property type="project" value="TreeGrafter"/>
</dbReference>
<dbReference type="Gene3D" id="3.40.50.1580">
    <property type="entry name" value="Nucleoside phosphorylase domain"/>
    <property type="match status" value="2"/>
</dbReference>
<dbReference type="Pfam" id="PF01048">
    <property type="entry name" value="PNP_UDP_1"/>
    <property type="match status" value="2"/>
</dbReference>
<organism evidence="2 3">
    <name type="scientific">Hankyongella ginsenosidimutans</name>
    <dbReference type="NCBI Taxonomy" id="1763828"/>
    <lineage>
        <taxon>Bacteria</taxon>
        <taxon>Pseudomonadati</taxon>
        <taxon>Pseudomonadota</taxon>
        <taxon>Alphaproteobacteria</taxon>
        <taxon>Sphingomonadales</taxon>
        <taxon>Sphingomonadaceae</taxon>
        <taxon>Hankyongella</taxon>
    </lineage>
</organism>
<dbReference type="SUPFAM" id="SSF53167">
    <property type="entry name" value="Purine and uridine phosphorylases"/>
    <property type="match status" value="1"/>
</dbReference>
<dbReference type="KEGG" id="hgn:E6W36_07010"/>
<dbReference type="EMBL" id="CP039704">
    <property type="protein sequence ID" value="QCI79386.1"/>
    <property type="molecule type" value="Genomic_DNA"/>
</dbReference>
<accession>A0A4D7CBD1</accession>
<reference evidence="3" key="1">
    <citation type="submission" date="2019-04" db="EMBL/GenBank/DDBJ databases">
        <title>Complete genome sequence of Sphingomonas sp. W1-2-3.</title>
        <authorList>
            <person name="Im W.T."/>
        </authorList>
    </citation>
    <scope>NUCLEOTIDE SEQUENCE [LARGE SCALE GENOMIC DNA]</scope>
    <source>
        <strain evidence="3">W1-2-3</strain>
    </source>
</reference>
<evidence type="ECO:0000313" key="3">
    <source>
        <dbReference type="Proteomes" id="UP000298714"/>
    </source>
</evidence>
<gene>
    <name evidence="2" type="ORF">E6W36_07010</name>
</gene>
<dbReference type="Proteomes" id="UP000298714">
    <property type="component" value="Chromosome"/>
</dbReference>